<dbReference type="PANTHER" id="PTHR45036">
    <property type="entry name" value="METHYLTRANSFERASE LIKE 7B"/>
    <property type="match status" value="1"/>
</dbReference>
<evidence type="ECO:0000313" key="1">
    <source>
        <dbReference type="EMBL" id="KAF6747553.1"/>
    </source>
</evidence>
<reference evidence="1 2" key="1">
    <citation type="submission" date="2020-07" db="EMBL/GenBank/DDBJ databases">
        <title>Comparative genomics of pyrophilous fungi reveals a link between fire events and developmental genes.</title>
        <authorList>
            <consortium name="DOE Joint Genome Institute"/>
            <person name="Steindorff A.S."/>
            <person name="Carver A."/>
            <person name="Calhoun S."/>
            <person name="Stillman K."/>
            <person name="Liu H."/>
            <person name="Lipzen A."/>
            <person name="Pangilinan J."/>
            <person name="Labutti K."/>
            <person name="Bruns T.D."/>
            <person name="Grigoriev I.V."/>
        </authorList>
    </citation>
    <scope>NUCLEOTIDE SEQUENCE [LARGE SCALE GENOMIC DNA]</scope>
    <source>
        <strain evidence="1 2">CBS 144469</strain>
    </source>
</reference>
<dbReference type="CDD" id="cd02440">
    <property type="entry name" value="AdoMet_MTases"/>
    <property type="match status" value="1"/>
</dbReference>
<dbReference type="GO" id="GO:0032259">
    <property type="term" value="P:methylation"/>
    <property type="evidence" value="ECO:0007669"/>
    <property type="project" value="UniProtKB-KW"/>
</dbReference>
<name>A0A8H6HID6_9AGAR</name>
<organism evidence="1 2">
    <name type="scientific">Ephemerocybe angulata</name>
    <dbReference type="NCBI Taxonomy" id="980116"/>
    <lineage>
        <taxon>Eukaryota</taxon>
        <taxon>Fungi</taxon>
        <taxon>Dikarya</taxon>
        <taxon>Basidiomycota</taxon>
        <taxon>Agaricomycotina</taxon>
        <taxon>Agaricomycetes</taxon>
        <taxon>Agaricomycetidae</taxon>
        <taxon>Agaricales</taxon>
        <taxon>Agaricineae</taxon>
        <taxon>Psathyrellaceae</taxon>
        <taxon>Ephemerocybe</taxon>
    </lineage>
</organism>
<proteinExistence type="predicted"/>
<keyword evidence="2" id="KW-1185">Reference proteome</keyword>
<dbReference type="PANTHER" id="PTHR45036:SF1">
    <property type="entry name" value="METHYLTRANSFERASE LIKE 7A"/>
    <property type="match status" value="1"/>
</dbReference>
<dbReference type="GO" id="GO:0008168">
    <property type="term" value="F:methyltransferase activity"/>
    <property type="evidence" value="ECO:0007669"/>
    <property type="project" value="UniProtKB-KW"/>
</dbReference>
<keyword evidence="1" id="KW-0489">Methyltransferase</keyword>
<dbReference type="Proteomes" id="UP000521943">
    <property type="component" value="Unassembled WGS sequence"/>
</dbReference>
<dbReference type="Pfam" id="PF13489">
    <property type="entry name" value="Methyltransf_23"/>
    <property type="match status" value="1"/>
</dbReference>
<dbReference type="InterPro" id="IPR052356">
    <property type="entry name" value="Thiol_S-MT"/>
</dbReference>
<dbReference type="OrthoDB" id="540004at2759"/>
<comment type="caution">
    <text evidence="1">The sequence shown here is derived from an EMBL/GenBank/DDBJ whole genome shotgun (WGS) entry which is preliminary data.</text>
</comment>
<evidence type="ECO:0000313" key="2">
    <source>
        <dbReference type="Proteomes" id="UP000521943"/>
    </source>
</evidence>
<dbReference type="AlphaFoldDB" id="A0A8H6HID6"/>
<sequence>MKATAAVGLLTDIWASIKIALLPTLKELIARPSLFFKPSEISRIFMAKVWAGGFGDGVDEGGRSTKEHLITPNAFGAVLDLGAGHGHTVRYLDRTKVSRYIALEPNTNMHSFIRKAASEAGYHEYDGSFVLLSCGAEETTKILTALGSVQVDTVVSILTLCSVPDPKKTIRNLVRDVLKPGGLFLFYEHVLSHRSDVAWWQRFWTPIWVHAFDGCRLDRPTDIYCAELKVEEENGGGLRSPWREQELWNKVDEPEEHLFWHQVGKFVKN</sequence>
<dbReference type="Gene3D" id="3.40.50.150">
    <property type="entry name" value="Vaccinia Virus protein VP39"/>
    <property type="match status" value="1"/>
</dbReference>
<dbReference type="EMBL" id="JACGCI010000080">
    <property type="protein sequence ID" value="KAF6747553.1"/>
    <property type="molecule type" value="Genomic_DNA"/>
</dbReference>
<gene>
    <name evidence="1" type="ORF">DFP72DRAFT_919606</name>
</gene>
<dbReference type="SUPFAM" id="SSF53335">
    <property type="entry name" value="S-adenosyl-L-methionine-dependent methyltransferases"/>
    <property type="match status" value="1"/>
</dbReference>
<keyword evidence="1" id="KW-0808">Transferase</keyword>
<dbReference type="InterPro" id="IPR029063">
    <property type="entry name" value="SAM-dependent_MTases_sf"/>
</dbReference>
<protein>
    <submittedName>
        <fullName evidence="1">S-adenosyl-L-methionine-dependent methyltransferase</fullName>
    </submittedName>
</protein>
<accession>A0A8H6HID6</accession>